<dbReference type="InterPro" id="IPR004839">
    <property type="entry name" value="Aminotransferase_I/II_large"/>
</dbReference>
<dbReference type="PANTHER" id="PTHR42885:SF2">
    <property type="entry name" value="HISTIDINOL-PHOSPHATE AMINOTRANSFERASE"/>
    <property type="match status" value="1"/>
</dbReference>
<dbReference type="Gene3D" id="3.40.640.10">
    <property type="entry name" value="Type I PLP-dependent aspartate aminotransferase-like (Major domain)"/>
    <property type="match status" value="1"/>
</dbReference>
<evidence type="ECO:0000313" key="13">
    <source>
        <dbReference type="Proteomes" id="UP001497392"/>
    </source>
</evidence>
<gene>
    <name evidence="12" type="primary">g12139</name>
    <name evidence="12" type="ORF">VP750_LOCUS10822</name>
</gene>
<comment type="pathway">
    <text evidence="2">Amino-acid biosynthesis; L-histidine biosynthesis; L-histidine from 5-phospho-alpha-D-ribose 1-diphosphate: step 7/9.</text>
</comment>
<dbReference type="Pfam" id="PF00155">
    <property type="entry name" value="Aminotran_1_2"/>
    <property type="match status" value="1"/>
</dbReference>
<evidence type="ECO:0000256" key="6">
    <source>
        <dbReference type="ARBA" id="ARBA00022679"/>
    </source>
</evidence>
<dbReference type="EC" id="2.6.1.9" evidence="3"/>
<dbReference type="Proteomes" id="UP001497392">
    <property type="component" value="Unassembled WGS sequence"/>
</dbReference>
<name>A0ABP1G9M4_9CHLO</name>
<evidence type="ECO:0000313" key="12">
    <source>
        <dbReference type="EMBL" id="CAL5228916.1"/>
    </source>
</evidence>
<evidence type="ECO:0000259" key="11">
    <source>
        <dbReference type="Pfam" id="PF00155"/>
    </source>
</evidence>
<keyword evidence="6" id="KW-0808">Transferase</keyword>
<dbReference type="EMBL" id="CAXHTA020000019">
    <property type="protein sequence ID" value="CAL5228916.1"/>
    <property type="molecule type" value="Genomic_DNA"/>
</dbReference>
<evidence type="ECO:0000256" key="5">
    <source>
        <dbReference type="ARBA" id="ARBA00022605"/>
    </source>
</evidence>
<dbReference type="NCBIfam" id="TIGR01141">
    <property type="entry name" value="hisC"/>
    <property type="match status" value="1"/>
</dbReference>
<reference evidence="12 13" key="1">
    <citation type="submission" date="2024-06" db="EMBL/GenBank/DDBJ databases">
        <authorList>
            <person name="Kraege A."/>
            <person name="Thomma B."/>
        </authorList>
    </citation>
    <scope>NUCLEOTIDE SEQUENCE [LARGE SCALE GENOMIC DNA]</scope>
</reference>
<keyword evidence="5" id="KW-0028">Amino-acid biosynthesis</keyword>
<evidence type="ECO:0000256" key="4">
    <source>
        <dbReference type="ARBA" id="ARBA00022576"/>
    </source>
</evidence>
<dbReference type="InterPro" id="IPR015422">
    <property type="entry name" value="PyrdxlP-dep_Trfase_small"/>
</dbReference>
<keyword evidence="8" id="KW-0368">Histidine biosynthesis</keyword>
<evidence type="ECO:0000256" key="8">
    <source>
        <dbReference type="ARBA" id="ARBA00023102"/>
    </source>
</evidence>
<evidence type="ECO:0000256" key="9">
    <source>
        <dbReference type="ARBA" id="ARBA00030262"/>
    </source>
</evidence>
<feature type="domain" description="Aminotransferase class I/classII large" evidence="11">
    <location>
        <begin position="40"/>
        <end position="364"/>
    </location>
</feature>
<dbReference type="InterPro" id="IPR015421">
    <property type="entry name" value="PyrdxlP-dep_Trfase_major"/>
</dbReference>
<keyword evidence="4" id="KW-0032">Aminotransferase</keyword>
<dbReference type="InterPro" id="IPR005861">
    <property type="entry name" value="HisP_aminotrans"/>
</dbReference>
<protein>
    <recommendedName>
        <fullName evidence="3">histidinol-phosphate transaminase</fullName>
        <ecNumber evidence="3">2.6.1.9</ecNumber>
    </recommendedName>
    <alternativeName>
        <fullName evidence="9">Imidazole acetol-phosphate transaminase</fullName>
    </alternativeName>
</protein>
<evidence type="ECO:0000256" key="3">
    <source>
        <dbReference type="ARBA" id="ARBA00012748"/>
    </source>
</evidence>
<evidence type="ECO:0000256" key="10">
    <source>
        <dbReference type="ARBA" id="ARBA00047481"/>
    </source>
</evidence>
<dbReference type="HAMAP" id="MF_01023">
    <property type="entry name" value="HisC_aminotrans_2"/>
    <property type="match status" value="1"/>
</dbReference>
<evidence type="ECO:0000256" key="1">
    <source>
        <dbReference type="ARBA" id="ARBA00001933"/>
    </source>
</evidence>
<comment type="cofactor">
    <cofactor evidence="1">
        <name>pyridoxal 5'-phosphate</name>
        <dbReference type="ChEBI" id="CHEBI:597326"/>
    </cofactor>
</comment>
<evidence type="ECO:0000256" key="2">
    <source>
        <dbReference type="ARBA" id="ARBA00005011"/>
    </source>
</evidence>
<dbReference type="SUPFAM" id="SSF53383">
    <property type="entry name" value="PLP-dependent transferases"/>
    <property type="match status" value="1"/>
</dbReference>
<proteinExistence type="inferred from homology"/>
<organism evidence="12 13">
    <name type="scientific">Coccomyxa viridis</name>
    <dbReference type="NCBI Taxonomy" id="1274662"/>
    <lineage>
        <taxon>Eukaryota</taxon>
        <taxon>Viridiplantae</taxon>
        <taxon>Chlorophyta</taxon>
        <taxon>core chlorophytes</taxon>
        <taxon>Trebouxiophyceae</taxon>
        <taxon>Trebouxiophyceae incertae sedis</taxon>
        <taxon>Coccomyxaceae</taxon>
        <taxon>Coccomyxa</taxon>
    </lineage>
</organism>
<dbReference type="CDD" id="cd00609">
    <property type="entry name" value="AAT_like"/>
    <property type="match status" value="1"/>
</dbReference>
<comment type="catalytic activity">
    <reaction evidence="10">
        <text>L-histidinol phosphate + 2-oxoglutarate = 3-(imidazol-4-yl)-2-oxopropyl phosphate + L-glutamate</text>
        <dbReference type="Rhea" id="RHEA:23744"/>
        <dbReference type="ChEBI" id="CHEBI:16810"/>
        <dbReference type="ChEBI" id="CHEBI:29985"/>
        <dbReference type="ChEBI" id="CHEBI:57766"/>
        <dbReference type="ChEBI" id="CHEBI:57980"/>
        <dbReference type="EC" id="2.6.1.9"/>
    </reaction>
</comment>
<evidence type="ECO:0000256" key="7">
    <source>
        <dbReference type="ARBA" id="ARBA00022898"/>
    </source>
</evidence>
<sequence>MKDAPASESFIRPHLRKLAAYTPIEPFEVLSKRLGRDALDIVKLDANENPYGPPPEVLEALGSMPFPNIYPDPETRRLRAALAEANNIPAENLLVGCGADELIDLLMRCVLEPGDLIVDCPPTFTMYAFDAAVNGADVITVPRLDGFRIDVPAIVEAVQQQRPKMVFLTSPNNPDGSMIAEEDLLAILKLPVLVVLDEAYIEFSQEPSRLRWVLDHPNLVIFRTFSKSAGLAGLRVGWGAFPVNLIEYLWRAKQPYNVSVAAETAACAALTNPDYLQRVRDALVSERQVLLEGLQEIPFLQPYPSHANFILCKVVRGQDAKAVKDVLAMEHGIMVRHYAKKELSGYIRISVGRPEDSRKLLSALHGLCQPGGTGAPTQAIEKE</sequence>
<keyword evidence="7" id="KW-0663">Pyridoxal phosphate</keyword>
<dbReference type="Gene3D" id="3.90.1150.10">
    <property type="entry name" value="Aspartate Aminotransferase, domain 1"/>
    <property type="match status" value="1"/>
</dbReference>
<accession>A0ABP1G9M4</accession>
<comment type="caution">
    <text evidence="12">The sequence shown here is derived from an EMBL/GenBank/DDBJ whole genome shotgun (WGS) entry which is preliminary data.</text>
</comment>
<keyword evidence="13" id="KW-1185">Reference proteome</keyword>
<dbReference type="InterPro" id="IPR015424">
    <property type="entry name" value="PyrdxlP-dep_Trfase"/>
</dbReference>
<dbReference type="PANTHER" id="PTHR42885">
    <property type="entry name" value="HISTIDINOL-PHOSPHATE AMINOTRANSFERASE-RELATED"/>
    <property type="match status" value="1"/>
</dbReference>